<reference evidence="3 4" key="1">
    <citation type="journal article" date="2021" name="Nat. Plants">
        <title>The Taxus genome provides insights into paclitaxel biosynthesis.</title>
        <authorList>
            <person name="Xiong X."/>
            <person name="Gou J."/>
            <person name="Liao Q."/>
            <person name="Li Y."/>
            <person name="Zhou Q."/>
            <person name="Bi G."/>
            <person name="Li C."/>
            <person name="Du R."/>
            <person name="Wang X."/>
            <person name="Sun T."/>
            <person name="Guo L."/>
            <person name="Liang H."/>
            <person name="Lu P."/>
            <person name="Wu Y."/>
            <person name="Zhang Z."/>
            <person name="Ro D.K."/>
            <person name="Shang Y."/>
            <person name="Huang S."/>
            <person name="Yan J."/>
        </authorList>
    </citation>
    <scope>NUCLEOTIDE SEQUENCE [LARGE SCALE GENOMIC DNA]</scope>
    <source>
        <strain evidence="3">Ta-2019</strain>
    </source>
</reference>
<dbReference type="PANTHER" id="PTHR42648">
    <property type="entry name" value="TRANSPOSASE, PUTATIVE-RELATED"/>
    <property type="match status" value="1"/>
</dbReference>
<proteinExistence type="predicted"/>
<dbReference type="SUPFAM" id="SSF52540">
    <property type="entry name" value="P-loop containing nucleoside triphosphate hydrolases"/>
    <property type="match status" value="1"/>
</dbReference>
<gene>
    <name evidence="3" type="ORF">KI387_033837</name>
</gene>
<dbReference type="GO" id="GO:0003676">
    <property type="term" value="F:nucleic acid binding"/>
    <property type="evidence" value="ECO:0007669"/>
    <property type="project" value="InterPro"/>
</dbReference>
<evidence type="ECO:0000259" key="2">
    <source>
        <dbReference type="PROSITE" id="PS50994"/>
    </source>
</evidence>
<dbReference type="PROSITE" id="PS50994">
    <property type="entry name" value="INTEGRASE"/>
    <property type="match status" value="1"/>
</dbReference>
<dbReference type="PANTHER" id="PTHR42648:SF18">
    <property type="entry name" value="RETROTRANSPOSON, UNCLASSIFIED-LIKE PROTEIN"/>
    <property type="match status" value="1"/>
</dbReference>
<dbReference type="InterPro" id="IPR039537">
    <property type="entry name" value="Retrotran_Ty1/copia-like"/>
</dbReference>
<dbReference type="AlphaFoldDB" id="A0AA38F5M1"/>
<accession>A0AA38F5M1</accession>
<feature type="domain" description="Integrase catalytic" evidence="2">
    <location>
        <begin position="720"/>
        <end position="817"/>
    </location>
</feature>
<dbReference type="Pfam" id="PF00931">
    <property type="entry name" value="NB-ARC"/>
    <property type="match status" value="1"/>
</dbReference>
<dbReference type="InterPro" id="IPR012337">
    <property type="entry name" value="RNaseH-like_sf"/>
</dbReference>
<dbReference type="SUPFAM" id="SSF53098">
    <property type="entry name" value="Ribonuclease H-like"/>
    <property type="match status" value="1"/>
</dbReference>
<dbReference type="EMBL" id="JAHRHJ020003813">
    <property type="protein sequence ID" value="KAH9289720.1"/>
    <property type="molecule type" value="Genomic_DNA"/>
</dbReference>
<dbReference type="Gene3D" id="3.40.50.300">
    <property type="entry name" value="P-loop containing nucleotide triphosphate hydrolases"/>
    <property type="match status" value="1"/>
</dbReference>
<dbReference type="Gene3D" id="3.30.420.10">
    <property type="entry name" value="Ribonuclease H-like superfamily/Ribonuclease H"/>
    <property type="match status" value="1"/>
</dbReference>
<keyword evidence="4" id="KW-1185">Reference proteome</keyword>
<dbReference type="InterPro" id="IPR001584">
    <property type="entry name" value="Integrase_cat-core"/>
</dbReference>
<dbReference type="GO" id="GO:0043531">
    <property type="term" value="F:ADP binding"/>
    <property type="evidence" value="ECO:0007669"/>
    <property type="project" value="InterPro"/>
</dbReference>
<evidence type="ECO:0000313" key="4">
    <source>
        <dbReference type="Proteomes" id="UP000824469"/>
    </source>
</evidence>
<sequence length="894" mass="100641">MASTPSSSVTPPRLIDDIIQLHANRTPSDSELQGLEQLIAHIQGFLDFYDNKSSQPHRSSVFNPFRKNRNPSHPTAASVGEWLPSASDASEASEGLYNSVQALSSQISVYSGEKEGTAISVLNALGNVHWVAVGFLVVAAVIQRMDAVKSNKENCVELLERMMKLAKTIMIFKDLPRLERETELYTTIKECIQLIFKGAISCCSRKARKGFPSFLSASSDKVVLENVGTQMDEKRQQLLLLITASHYKSSMVSSMPQVPPPNDSVGIDDQIAKVVQLLDWEDAQPVVAVVIYGLGGSGKTTLAQAVYASLKDKLQLGWRHSQVTLVQNLETEPNVEGLQSRILEDLSGTKQTVRDIQTGRQSLKNIMEKESIFLYIDNALKMEPLEKLLPKELTSAKKLRLLVTARDTHVAGVIEDCRIKRCKLYSMESLSDDAALEVLCRKIDRDTDVSSIVAERPQAKEIAKKCSCSPLFLEVVGRVYSSTVLFSYDGLNRNAQEAFLDICSFFYNWKWEEVAWIVGEEEFECLQEGALLKNKDGRTSIHDLILSAGRNKCKDSRFTTASELSKALKKEEKGHRVYIEDNECMIVEKSPRTQLIAKVKICNNKMFPLRLQLGKKRKLDLFEAKITTQFTMKSYTKPNQSFVESCAQESESCTQANKSCAKPNRSYNSCTLASDSCAKPNRSYNSCTLASDSCAKINEYCANVNEFKVLVEKQSGYYIKVLRTDRGGEYISNTFLNFCRQDSIHKQFIACYTPQQKGVVERKNRTIMKVERSMLKSKYLPNEYWAKVVATIVYISNRCPTKSVRSIIPQEAWSGRKHSVAHFKVFGSVAYDHVPEELRRKLDNREAADLMSFDEAIKDEAWVEATNEKIEAIEKNNTWELVDRQQGKDVISVK</sequence>
<evidence type="ECO:0000256" key="1">
    <source>
        <dbReference type="SAM" id="MobiDB-lite"/>
    </source>
</evidence>
<dbReference type="Proteomes" id="UP000824469">
    <property type="component" value="Unassembled WGS sequence"/>
</dbReference>
<dbReference type="InterPro" id="IPR036397">
    <property type="entry name" value="RNaseH_sf"/>
</dbReference>
<dbReference type="GO" id="GO:0015074">
    <property type="term" value="P:DNA integration"/>
    <property type="evidence" value="ECO:0007669"/>
    <property type="project" value="InterPro"/>
</dbReference>
<evidence type="ECO:0000313" key="3">
    <source>
        <dbReference type="EMBL" id="KAH9289720.1"/>
    </source>
</evidence>
<dbReference type="InterPro" id="IPR002182">
    <property type="entry name" value="NB-ARC"/>
</dbReference>
<dbReference type="InterPro" id="IPR036537">
    <property type="entry name" value="Adaptor_Cbl_N_dom_sf"/>
</dbReference>
<comment type="caution">
    <text evidence="3">The sequence shown here is derived from an EMBL/GenBank/DDBJ whole genome shotgun (WGS) entry which is preliminary data.</text>
</comment>
<feature type="region of interest" description="Disordered" evidence="1">
    <location>
        <begin position="59"/>
        <end position="80"/>
    </location>
</feature>
<organism evidence="3 4">
    <name type="scientific">Taxus chinensis</name>
    <name type="common">Chinese yew</name>
    <name type="synonym">Taxus wallichiana var. chinensis</name>
    <dbReference type="NCBI Taxonomy" id="29808"/>
    <lineage>
        <taxon>Eukaryota</taxon>
        <taxon>Viridiplantae</taxon>
        <taxon>Streptophyta</taxon>
        <taxon>Embryophyta</taxon>
        <taxon>Tracheophyta</taxon>
        <taxon>Spermatophyta</taxon>
        <taxon>Pinopsida</taxon>
        <taxon>Pinidae</taxon>
        <taxon>Conifers II</taxon>
        <taxon>Cupressales</taxon>
        <taxon>Taxaceae</taxon>
        <taxon>Taxus</taxon>
    </lineage>
</organism>
<protein>
    <recommendedName>
        <fullName evidence="2">Integrase catalytic domain-containing protein</fullName>
    </recommendedName>
</protein>
<name>A0AA38F5M1_TAXCH</name>
<dbReference type="InterPro" id="IPR027417">
    <property type="entry name" value="P-loop_NTPase"/>
</dbReference>
<dbReference type="GO" id="GO:0007166">
    <property type="term" value="P:cell surface receptor signaling pathway"/>
    <property type="evidence" value="ECO:0007669"/>
    <property type="project" value="InterPro"/>
</dbReference>
<dbReference type="Gene3D" id="1.20.930.20">
    <property type="entry name" value="Adaptor protein Cbl, N-terminal domain"/>
    <property type="match status" value="1"/>
</dbReference>